<accession>A0A7J3XYE3</accession>
<evidence type="ECO:0000256" key="2">
    <source>
        <dbReference type="ARBA" id="ARBA00022448"/>
    </source>
</evidence>
<evidence type="ECO:0000259" key="6">
    <source>
        <dbReference type="Pfam" id="PF00346"/>
    </source>
</evidence>
<dbReference type="GO" id="GO:0016651">
    <property type="term" value="F:oxidoreductase activity, acting on NAD(P)H"/>
    <property type="evidence" value="ECO:0007669"/>
    <property type="project" value="InterPro"/>
</dbReference>
<evidence type="ECO:0000256" key="4">
    <source>
        <dbReference type="ARBA" id="ARBA00023027"/>
    </source>
</evidence>
<dbReference type="Pfam" id="PF00346">
    <property type="entry name" value="Complex1_49kDa"/>
    <property type="match status" value="2"/>
</dbReference>
<reference evidence="7" key="1">
    <citation type="journal article" date="2020" name="mSystems">
        <title>Genome- and Community-Level Interaction Insights into Carbon Utilization and Element Cycling Functions of Hydrothermarchaeota in Hydrothermal Sediment.</title>
        <authorList>
            <person name="Zhou Z."/>
            <person name="Liu Y."/>
            <person name="Xu W."/>
            <person name="Pan J."/>
            <person name="Luo Z.H."/>
            <person name="Li M."/>
        </authorList>
    </citation>
    <scope>NUCLEOTIDE SEQUENCE [LARGE SCALE GENOMIC DNA]</scope>
    <source>
        <strain evidence="7">SpSt-110</strain>
    </source>
</reference>
<dbReference type="GO" id="GO:0048038">
    <property type="term" value="F:quinone binding"/>
    <property type="evidence" value="ECO:0007669"/>
    <property type="project" value="InterPro"/>
</dbReference>
<comment type="similarity">
    <text evidence="1 5">Belongs to the complex I 49 kDa subunit family.</text>
</comment>
<dbReference type="Gene3D" id="1.10.645.10">
    <property type="entry name" value="Cytochrome-c3 Hydrogenase, chain B"/>
    <property type="match status" value="1"/>
</dbReference>
<gene>
    <name evidence="7" type="ORF">ENM60_02120</name>
</gene>
<proteinExistence type="inferred from homology"/>
<dbReference type="PANTHER" id="PTHR11993">
    <property type="entry name" value="NADH-UBIQUINONE OXIDOREDUCTASE 49 KDA SUBUNIT"/>
    <property type="match status" value="1"/>
</dbReference>
<feature type="domain" description="NADH-quinone oxidoreductase subunit D" evidence="6">
    <location>
        <begin position="290"/>
        <end position="367"/>
    </location>
</feature>
<protein>
    <submittedName>
        <fullName evidence="7">NADH dehydrogenase subunit D</fullName>
    </submittedName>
</protein>
<dbReference type="SUPFAM" id="SSF56762">
    <property type="entry name" value="HydB/Nqo4-like"/>
    <property type="match status" value="1"/>
</dbReference>
<keyword evidence="3 5" id="KW-1278">Translocase</keyword>
<evidence type="ECO:0000256" key="3">
    <source>
        <dbReference type="ARBA" id="ARBA00022967"/>
    </source>
</evidence>
<feature type="domain" description="NADH-quinone oxidoreductase subunit D" evidence="6">
    <location>
        <begin position="122"/>
        <end position="289"/>
    </location>
</feature>
<dbReference type="InterPro" id="IPR022885">
    <property type="entry name" value="NDH1_su_D/H"/>
</dbReference>
<organism evidence="7">
    <name type="scientific">Thermogladius calderae</name>
    <dbReference type="NCBI Taxonomy" id="1200300"/>
    <lineage>
        <taxon>Archaea</taxon>
        <taxon>Thermoproteota</taxon>
        <taxon>Thermoprotei</taxon>
        <taxon>Desulfurococcales</taxon>
        <taxon>Desulfurococcaceae</taxon>
        <taxon>Thermogladius</taxon>
    </lineage>
</organism>
<dbReference type="EMBL" id="DRYK01000029">
    <property type="protein sequence ID" value="HHP67575.1"/>
    <property type="molecule type" value="Genomic_DNA"/>
</dbReference>
<name>A0A7J3XYE3_9CREN</name>
<dbReference type="InterPro" id="IPR014029">
    <property type="entry name" value="NADH_UbQ_OxRdtase_49kDa_CS"/>
</dbReference>
<comment type="caution">
    <text evidence="7">The sequence shown here is derived from an EMBL/GenBank/DDBJ whole genome shotgun (WGS) entry which is preliminary data.</text>
</comment>
<dbReference type="AlphaFoldDB" id="A0A7J3XYE3"/>
<evidence type="ECO:0000256" key="1">
    <source>
        <dbReference type="ARBA" id="ARBA00005769"/>
    </source>
</evidence>
<keyword evidence="4 5" id="KW-0520">NAD</keyword>
<dbReference type="PANTHER" id="PTHR11993:SF10">
    <property type="entry name" value="NADH DEHYDROGENASE [UBIQUINONE] IRON-SULFUR PROTEIN 2, MITOCHONDRIAL"/>
    <property type="match status" value="1"/>
</dbReference>
<dbReference type="PROSITE" id="PS00535">
    <property type="entry name" value="COMPLEX1_49K"/>
    <property type="match status" value="1"/>
</dbReference>
<evidence type="ECO:0000256" key="5">
    <source>
        <dbReference type="RuleBase" id="RU003685"/>
    </source>
</evidence>
<evidence type="ECO:0000313" key="7">
    <source>
        <dbReference type="EMBL" id="HHP67575.1"/>
    </source>
</evidence>
<dbReference type="InterPro" id="IPR001135">
    <property type="entry name" value="NADH_Q_OxRdtase_suD"/>
</dbReference>
<keyword evidence="2 5" id="KW-0813">Transport</keyword>
<dbReference type="GO" id="GO:0051287">
    <property type="term" value="F:NAD binding"/>
    <property type="evidence" value="ECO:0007669"/>
    <property type="project" value="InterPro"/>
</dbReference>
<dbReference type="InterPro" id="IPR029014">
    <property type="entry name" value="NiFe-Hase_large"/>
</dbReference>
<sequence>MDTAGSYTVYFGPQHPGAPGNIGFKLELEGERVVKAELIPGFLHRGFEKMMENRKWENSYVLSYRFCVEDPDSLEVAYAEALDKVFKVDPPEKAKYFRMIQAEFSRIASHMFWVHFMAGSTGLRTPAYWALVAREEILKWFAWVTGHRVYHDFSVPGGIRGDVPEGFAERTIQLTYLVEDIVRDVEKALLGNRVFKRRTRGVGVVKGDVALKLGATGPVVRGGGLKYDTRKIAPYERYDRVSFEIPVGEVGDSYDRASVRFREVYESLKIIRQAVLEVRRGDPYRVKVPLTAPPGRGYARVEAARGEYTVHVLSAGGRSPYRVRFKSPSLPLLTTVLNYMLENEEVTIADLPVVLASLDPCPPDIDR</sequence>